<organism evidence="4 5">
    <name type="scientific">Plutella xylostella</name>
    <name type="common">Diamondback moth</name>
    <name type="synonym">Plutella maculipennis</name>
    <dbReference type="NCBI Taxonomy" id="51655"/>
    <lineage>
        <taxon>Eukaryota</taxon>
        <taxon>Metazoa</taxon>
        <taxon>Ecdysozoa</taxon>
        <taxon>Arthropoda</taxon>
        <taxon>Hexapoda</taxon>
        <taxon>Insecta</taxon>
        <taxon>Pterygota</taxon>
        <taxon>Neoptera</taxon>
        <taxon>Endopterygota</taxon>
        <taxon>Lepidoptera</taxon>
        <taxon>Glossata</taxon>
        <taxon>Ditrysia</taxon>
        <taxon>Yponomeutoidea</taxon>
        <taxon>Plutellidae</taxon>
        <taxon>Plutella</taxon>
    </lineage>
</organism>
<dbReference type="PROSITE" id="PS51419">
    <property type="entry name" value="RAB"/>
    <property type="match status" value="1"/>
</dbReference>
<dbReference type="PROSITE" id="PS51421">
    <property type="entry name" value="RAS"/>
    <property type="match status" value="1"/>
</dbReference>
<reference evidence="4" key="1">
    <citation type="submission" date="2020-11" db="EMBL/GenBank/DDBJ databases">
        <authorList>
            <person name="Whiteford S."/>
        </authorList>
    </citation>
    <scope>NUCLEOTIDE SEQUENCE</scope>
</reference>
<proteinExistence type="inferred from homology"/>
<accession>A0A8S4DRW7</accession>
<dbReference type="SMART" id="SM00175">
    <property type="entry name" value="RAB"/>
    <property type="match status" value="1"/>
</dbReference>
<keyword evidence="5" id="KW-1185">Reference proteome</keyword>
<name>A0A8S4DRW7_PLUXY</name>
<comment type="similarity">
    <text evidence="1">Belongs to the small GTPase superfamily. Rab family.</text>
</comment>
<dbReference type="Gene3D" id="3.40.50.300">
    <property type="entry name" value="P-loop containing nucleotide triphosphate hydrolases"/>
    <property type="match status" value="1"/>
</dbReference>
<evidence type="ECO:0000256" key="1">
    <source>
        <dbReference type="ARBA" id="ARBA00006270"/>
    </source>
</evidence>
<dbReference type="InterPro" id="IPR027417">
    <property type="entry name" value="P-loop_NTPase"/>
</dbReference>
<dbReference type="AlphaFoldDB" id="A0A8S4DRW7"/>
<gene>
    <name evidence="4" type="ORF">PLXY2_LOCUS2965</name>
</gene>
<evidence type="ECO:0000256" key="2">
    <source>
        <dbReference type="ARBA" id="ARBA00022741"/>
    </source>
</evidence>
<dbReference type="GO" id="GO:0003924">
    <property type="term" value="F:GTPase activity"/>
    <property type="evidence" value="ECO:0007669"/>
    <property type="project" value="InterPro"/>
</dbReference>
<evidence type="ECO:0000256" key="3">
    <source>
        <dbReference type="SAM" id="MobiDB-lite"/>
    </source>
</evidence>
<dbReference type="PANTHER" id="PTHR47978">
    <property type="match status" value="1"/>
</dbReference>
<dbReference type="Pfam" id="PF00071">
    <property type="entry name" value="Ras"/>
    <property type="match status" value="1"/>
</dbReference>
<keyword evidence="2" id="KW-0547">Nucleotide-binding</keyword>
<dbReference type="EMBL" id="CAJHNJ030000007">
    <property type="protein sequence ID" value="CAG9102597.1"/>
    <property type="molecule type" value="Genomic_DNA"/>
</dbReference>
<feature type="region of interest" description="Disordered" evidence="3">
    <location>
        <begin position="182"/>
        <end position="207"/>
    </location>
</feature>
<dbReference type="PRINTS" id="PR00449">
    <property type="entry name" value="RASTRNSFRMNG"/>
</dbReference>
<evidence type="ECO:0000313" key="4">
    <source>
        <dbReference type="EMBL" id="CAG9102597.1"/>
    </source>
</evidence>
<dbReference type="InterPro" id="IPR001806">
    <property type="entry name" value="Small_GTPase"/>
</dbReference>
<dbReference type="GO" id="GO:0005525">
    <property type="term" value="F:GTP binding"/>
    <property type="evidence" value="ECO:0007669"/>
    <property type="project" value="InterPro"/>
</dbReference>
<evidence type="ECO:0000313" key="5">
    <source>
        <dbReference type="Proteomes" id="UP000653454"/>
    </source>
</evidence>
<dbReference type="SMART" id="SM00173">
    <property type="entry name" value="RAS"/>
    <property type="match status" value="1"/>
</dbReference>
<comment type="caution">
    <text evidence="4">The sequence shown here is derived from an EMBL/GenBank/DDBJ whole genome shotgun (WGS) entry which is preliminary data.</text>
</comment>
<dbReference type="SUPFAM" id="SSF52540">
    <property type="entry name" value="P-loop containing nucleoside triphosphate hydrolases"/>
    <property type="match status" value="1"/>
</dbReference>
<feature type="compositionally biased region" description="Polar residues" evidence="3">
    <location>
        <begin position="185"/>
        <end position="196"/>
    </location>
</feature>
<dbReference type="Proteomes" id="UP000653454">
    <property type="component" value="Unassembled WGS sequence"/>
</dbReference>
<sequence>MSDTEEDEVQNKSVKISVVGEPSTGKSTLCARYLGGAAPGGGTAGAAVLAGQCLALRPPVPVSLCDVAGNSLGTGMLDNYLYASDIVLFVYDVTNLQSFDKLDSWLKKVKSVFEPEPRKPLLALFGNKSDLEHQRAVRLSVVQKFASEHLLESFKGSAKTGEMVSTALTSLVARLLGAKVKRAPGTTNGRSPQGASHSPPPLIHDDSSHSLIMNRKALRRVQRKAKASSSVCAVQ</sequence>
<protein>
    <submittedName>
        <fullName evidence="4">(diamondback moth) hypothetical protein</fullName>
    </submittedName>
</protein>